<feature type="transmembrane region" description="Helical" evidence="9">
    <location>
        <begin position="339"/>
        <end position="363"/>
    </location>
</feature>
<keyword evidence="7" id="KW-0915">Sodium</keyword>
<dbReference type="AlphaFoldDB" id="A0A2T3NWY4"/>
<dbReference type="EMBL" id="PYMA01000003">
    <property type="protein sequence ID" value="PSW20794.1"/>
    <property type="molecule type" value="Genomic_DNA"/>
</dbReference>
<keyword evidence="7" id="KW-0406">Ion transport</keyword>
<reference evidence="10 11" key="1">
    <citation type="submission" date="2018-01" db="EMBL/GenBank/DDBJ databases">
        <title>Whole genome sequencing of Histamine producing bacteria.</title>
        <authorList>
            <person name="Butler K."/>
        </authorList>
    </citation>
    <scope>NUCLEOTIDE SEQUENCE [LARGE SCALE GENOMIC DNA]</scope>
    <source>
        <strain evidence="10 11">DSM 100436</strain>
    </source>
</reference>
<comment type="similarity">
    <text evidence="2 8">Belongs to the sodium:solute symporter (SSF) (TC 2.A.21) family.</text>
</comment>
<proteinExistence type="inferred from homology"/>
<name>A0A2T3NWY4_9GAMM</name>
<dbReference type="PROSITE" id="PS50283">
    <property type="entry name" value="NA_SOLUT_SYMP_3"/>
    <property type="match status" value="1"/>
</dbReference>
<dbReference type="NCBIfam" id="TIGR00813">
    <property type="entry name" value="sss"/>
    <property type="match status" value="1"/>
</dbReference>
<evidence type="ECO:0000256" key="3">
    <source>
        <dbReference type="ARBA" id="ARBA00022692"/>
    </source>
</evidence>
<comment type="subcellular location">
    <subcellularLocation>
        <location evidence="1">Membrane</location>
        <topology evidence="1">Multi-pass membrane protein</topology>
    </subcellularLocation>
</comment>
<dbReference type="Proteomes" id="UP000241771">
    <property type="component" value="Unassembled WGS sequence"/>
</dbReference>
<feature type="transmembrane region" description="Helical" evidence="9">
    <location>
        <begin position="40"/>
        <end position="63"/>
    </location>
</feature>
<dbReference type="InterPro" id="IPR038377">
    <property type="entry name" value="Na/Glc_symporter_sf"/>
</dbReference>
<dbReference type="InterPro" id="IPR001734">
    <property type="entry name" value="Na/solute_symporter"/>
</dbReference>
<keyword evidence="3 9" id="KW-0812">Transmembrane</keyword>
<evidence type="ECO:0000256" key="9">
    <source>
        <dbReference type="SAM" id="Phobius"/>
    </source>
</evidence>
<evidence type="ECO:0000256" key="7">
    <source>
        <dbReference type="ARBA" id="ARBA00023201"/>
    </source>
</evidence>
<feature type="transmembrane region" description="Helical" evidence="9">
    <location>
        <begin position="417"/>
        <end position="436"/>
    </location>
</feature>
<evidence type="ECO:0000256" key="5">
    <source>
        <dbReference type="ARBA" id="ARBA00022989"/>
    </source>
</evidence>
<comment type="caution">
    <text evidence="10">The sequence shown here is derived from an EMBL/GenBank/DDBJ whole genome shotgun (WGS) entry which is preliminary data.</text>
</comment>
<feature type="transmembrane region" description="Helical" evidence="9">
    <location>
        <begin position="472"/>
        <end position="490"/>
    </location>
</feature>
<feature type="transmembrane region" description="Helical" evidence="9">
    <location>
        <begin position="383"/>
        <end position="405"/>
    </location>
</feature>
<dbReference type="GO" id="GO:0005412">
    <property type="term" value="F:D-glucose:sodium symporter activity"/>
    <property type="evidence" value="ECO:0007669"/>
    <property type="project" value="TreeGrafter"/>
</dbReference>
<protein>
    <submittedName>
        <fullName evidence="10">Sodium/glucose cotransporter</fullName>
    </submittedName>
</protein>
<dbReference type="GO" id="GO:0005886">
    <property type="term" value="C:plasma membrane"/>
    <property type="evidence" value="ECO:0007669"/>
    <property type="project" value="TreeGrafter"/>
</dbReference>
<evidence type="ECO:0000256" key="4">
    <source>
        <dbReference type="ARBA" id="ARBA00022847"/>
    </source>
</evidence>
<feature type="transmembrane region" description="Helical" evidence="9">
    <location>
        <begin position="83"/>
        <end position="103"/>
    </location>
</feature>
<dbReference type="PANTHER" id="PTHR11819:SF195">
    <property type="entry name" value="SODIUM_GLUCOSE COTRANSPORTER 4"/>
    <property type="match status" value="1"/>
</dbReference>
<evidence type="ECO:0000256" key="6">
    <source>
        <dbReference type="ARBA" id="ARBA00023136"/>
    </source>
</evidence>
<evidence type="ECO:0000313" key="11">
    <source>
        <dbReference type="Proteomes" id="UP000241771"/>
    </source>
</evidence>
<dbReference type="PROSITE" id="PS00456">
    <property type="entry name" value="NA_SOLUT_SYMP_1"/>
    <property type="match status" value="1"/>
</dbReference>
<dbReference type="Gene3D" id="1.20.1730.10">
    <property type="entry name" value="Sodium/glucose cotransporter"/>
    <property type="match status" value="1"/>
</dbReference>
<evidence type="ECO:0000256" key="1">
    <source>
        <dbReference type="ARBA" id="ARBA00004141"/>
    </source>
</evidence>
<keyword evidence="6 9" id="KW-0472">Membrane</keyword>
<dbReference type="RefSeq" id="WP_107271833.1">
    <property type="nucleotide sequence ID" value="NZ_PYMA01000003.1"/>
</dbReference>
<feature type="transmembrane region" description="Helical" evidence="9">
    <location>
        <begin position="511"/>
        <end position="529"/>
    </location>
</feature>
<feature type="transmembrane region" description="Helical" evidence="9">
    <location>
        <begin position="12"/>
        <end position="28"/>
    </location>
</feature>
<feature type="transmembrane region" description="Helical" evidence="9">
    <location>
        <begin position="158"/>
        <end position="179"/>
    </location>
</feature>
<accession>A0A2T3NWY4</accession>
<evidence type="ECO:0000256" key="2">
    <source>
        <dbReference type="ARBA" id="ARBA00006434"/>
    </source>
</evidence>
<keyword evidence="4" id="KW-0813">Transport</keyword>
<keyword evidence="11" id="KW-1185">Reference proteome</keyword>
<organism evidence="10 11">
    <name type="scientific">Photobacterium sanctipauli</name>
    <dbReference type="NCBI Taxonomy" id="1342794"/>
    <lineage>
        <taxon>Bacteria</taxon>
        <taxon>Pseudomonadati</taxon>
        <taxon>Pseudomonadota</taxon>
        <taxon>Gammaproteobacteria</taxon>
        <taxon>Vibrionales</taxon>
        <taxon>Vibrionaceae</taxon>
        <taxon>Photobacterium</taxon>
    </lineage>
</organism>
<keyword evidence="7" id="KW-0739">Sodium transport</keyword>
<feature type="transmembrane region" description="Helical" evidence="9">
    <location>
        <begin position="186"/>
        <end position="204"/>
    </location>
</feature>
<feature type="transmembrane region" description="Helical" evidence="9">
    <location>
        <begin position="124"/>
        <end position="146"/>
    </location>
</feature>
<dbReference type="Pfam" id="PF00474">
    <property type="entry name" value="SSF"/>
    <property type="match status" value="1"/>
</dbReference>
<feature type="transmembrane region" description="Helical" evidence="9">
    <location>
        <begin position="254"/>
        <end position="274"/>
    </location>
</feature>
<gene>
    <name evidence="10" type="ORF">C9I98_08120</name>
</gene>
<dbReference type="PANTHER" id="PTHR11819">
    <property type="entry name" value="SOLUTE CARRIER FAMILY 5"/>
    <property type="match status" value="1"/>
</dbReference>
<feature type="transmembrane region" description="Helical" evidence="9">
    <location>
        <begin position="286"/>
        <end position="310"/>
    </location>
</feature>
<keyword evidence="4" id="KW-0769">Symport</keyword>
<evidence type="ECO:0000313" key="10">
    <source>
        <dbReference type="EMBL" id="PSW20794.1"/>
    </source>
</evidence>
<sequence>MIDVISTLDYAVFAGYIGFIVIIGTYLGKQKGGSKNAKTYFLAGNSLPWWAVGTGMIAANISAEQLIGTTGSGYAMGIAISSWEWVAIPAILLAAKYTVPYFIKHNILTMPQFLEQRYDSRIRTLFAAFWVVVYVFINLTAVSYMGALALQSIMGIPLGYGIVGMMAIALLYSFVGGFASIAWTNFIQVTVLVIAGLITTWLAMEAVTEHLQTDSIWHSLAIMKDTAPEHMSIAISEDNPNFQYIPGGRTLVGGMWVICIFGWCFNQFIVQNTLAAKNTREAQKGLLFAAILKLFMPIILVIPGIAAYILTKDTQLLTPADKAYPWLINNFIPTGVKGIVLAALAAAIISTLSALLNSAATLFTVDIYQARLRPKATDKESMFAAKVFMLTSACLSAALAQPMLVGMDQAYQFIQEFIGFVMPGMLTIFLFGILWVKATSNGAIIALFLSVAASLVIRLALPDLPHLDRTGIVFLICSGAMLMSCIKAPNLTINGLVIDLKDSVYRTSREFNIGGLLLIGSLFTIYWKLW</sequence>
<keyword evidence="5 9" id="KW-1133">Transmembrane helix</keyword>
<evidence type="ECO:0000256" key="8">
    <source>
        <dbReference type="RuleBase" id="RU362091"/>
    </source>
</evidence>
<dbReference type="InterPro" id="IPR018212">
    <property type="entry name" value="Na/solute_symporter_CS"/>
</dbReference>
<feature type="transmembrane region" description="Helical" evidence="9">
    <location>
        <begin position="443"/>
        <end position="460"/>
    </location>
</feature>